<name>A0A368XVE3_9BURK</name>
<evidence type="ECO:0000313" key="3">
    <source>
        <dbReference type="Proteomes" id="UP000252884"/>
    </source>
</evidence>
<comment type="caution">
    <text evidence="2">The sequence shown here is derived from an EMBL/GenBank/DDBJ whole genome shotgun (WGS) entry which is preliminary data.</text>
</comment>
<dbReference type="InterPro" id="IPR001543">
    <property type="entry name" value="FliN-like_C"/>
</dbReference>
<proteinExistence type="predicted"/>
<dbReference type="InterPro" id="IPR036429">
    <property type="entry name" value="SpoA-like_sf"/>
</dbReference>
<dbReference type="Proteomes" id="UP000252884">
    <property type="component" value="Unassembled WGS sequence"/>
</dbReference>
<evidence type="ECO:0000313" key="2">
    <source>
        <dbReference type="EMBL" id="RCW70497.1"/>
    </source>
</evidence>
<keyword evidence="2" id="KW-0966">Cell projection</keyword>
<keyword evidence="2" id="KW-0969">Cilium</keyword>
<organism evidence="2 3">
    <name type="scientific">Pseudorhodoferax soli</name>
    <dbReference type="NCBI Taxonomy" id="545864"/>
    <lineage>
        <taxon>Bacteria</taxon>
        <taxon>Pseudomonadati</taxon>
        <taxon>Pseudomonadota</taxon>
        <taxon>Betaproteobacteria</taxon>
        <taxon>Burkholderiales</taxon>
        <taxon>Comamonadaceae</taxon>
    </lineage>
</organism>
<accession>A0A368XVE3</accession>
<protein>
    <submittedName>
        <fullName evidence="2">Flagellar motor switch protein FliM</fullName>
    </submittedName>
</protein>
<feature type="domain" description="Flagellar motor switch protein FliN-like C-terminal" evidence="1">
    <location>
        <begin position="225"/>
        <end position="281"/>
    </location>
</feature>
<dbReference type="SUPFAM" id="SSF101801">
    <property type="entry name" value="Surface presentation of antigens (SPOA)"/>
    <property type="match status" value="1"/>
</dbReference>
<dbReference type="OrthoDB" id="8560797at2"/>
<dbReference type="Pfam" id="PF01052">
    <property type="entry name" value="FliMN_C"/>
    <property type="match status" value="1"/>
</dbReference>
<evidence type="ECO:0000259" key="1">
    <source>
        <dbReference type="Pfam" id="PF01052"/>
    </source>
</evidence>
<reference evidence="2 3" key="1">
    <citation type="submission" date="2018-07" db="EMBL/GenBank/DDBJ databases">
        <title>Genomic Encyclopedia of Type Strains, Phase IV (KMG-IV): sequencing the most valuable type-strain genomes for metagenomic binning, comparative biology and taxonomic classification.</title>
        <authorList>
            <person name="Goeker M."/>
        </authorList>
    </citation>
    <scope>NUCLEOTIDE SEQUENCE [LARGE SCALE GENOMIC DNA]</scope>
    <source>
        <strain evidence="2 3">DSM 21634</strain>
    </source>
</reference>
<keyword evidence="2" id="KW-0282">Flagellum</keyword>
<dbReference type="EMBL" id="QPJK01000005">
    <property type="protein sequence ID" value="RCW70497.1"/>
    <property type="molecule type" value="Genomic_DNA"/>
</dbReference>
<sequence>MSVSDASPPVTHRVLDPRTLGRPMHLLGAFSERFGTDVSELLRQGLNRRYAIGLQVDGTGMRQPPHNEDPVRWNVYTCPSGRIGMAVPRALVLKLLLYRYGGGDPAAVEPGAVAVTASEERLSTRLGQQLALALARRIDAGLPPVGVAAEPAPADPAVPFHSESALPTGLWQLNLTLVEADGGQRHELRFSLDDGCMHRLLDRLGRGRQLAREGAAAPALPLSSRLKLRLTARLVQQRLPLGAILDLQPGSVLPIPQPTAVVLVKDSPLFNASVAEHKGRLWLTAFQDL</sequence>
<keyword evidence="3" id="KW-1185">Reference proteome</keyword>
<dbReference type="RefSeq" id="WP_114469424.1">
    <property type="nucleotide sequence ID" value="NZ_QPJK01000005.1"/>
</dbReference>
<gene>
    <name evidence="2" type="ORF">DES41_105440</name>
</gene>
<dbReference type="AlphaFoldDB" id="A0A368XVE3"/>